<evidence type="ECO:0000313" key="3">
    <source>
        <dbReference type="Proteomes" id="UP000070501"/>
    </source>
</evidence>
<dbReference type="AlphaFoldDB" id="A0A136J659"/>
<dbReference type="EMBL" id="KQ964248">
    <property type="protein sequence ID" value="KXJ92589.1"/>
    <property type="molecule type" value="Genomic_DNA"/>
</dbReference>
<evidence type="ECO:0000313" key="2">
    <source>
        <dbReference type="EMBL" id="KXJ92589.1"/>
    </source>
</evidence>
<reference evidence="3" key="1">
    <citation type="submission" date="2016-02" db="EMBL/GenBank/DDBJ databases">
        <title>Draft genome sequence of Microdochium bolleyi, a fungal endophyte of beachgrass.</title>
        <authorList>
            <consortium name="DOE Joint Genome Institute"/>
            <person name="David A.S."/>
            <person name="May G."/>
            <person name="Haridas S."/>
            <person name="Lim J."/>
            <person name="Wang M."/>
            <person name="Labutti K."/>
            <person name="Lipzen A."/>
            <person name="Barry K."/>
            <person name="Grigoriev I.V."/>
        </authorList>
    </citation>
    <scope>NUCLEOTIDE SEQUENCE [LARGE SCALE GENOMIC DNA]</scope>
    <source>
        <strain evidence="3">J235TASD1</strain>
    </source>
</reference>
<feature type="non-terminal residue" evidence="2">
    <location>
        <position position="209"/>
    </location>
</feature>
<gene>
    <name evidence="2" type="ORF">Micbo1qcDRAFT_160329</name>
</gene>
<dbReference type="Proteomes" id="UP000070501">
    <property type="component" value="Unassembled WGS sequence"/>
</dbReference>
<proteinExistence type="predicted"/>
<feature type="compositionally biased region" description="Low complexity" evidence="1">
    <location>
        <begin position="167"/>
        <end position="188"/>
    </location>
</feature>
<sequence>MGGIHRAQPYGYATLQKPVSKPILAPWVHFTHDDKVSEYEGVRSARFRAIDVGLVGQGTGNSIYNHPTQHGQRSRLGYSRGREPDLTCCGGSGYSSGGAMFPPDDRYSATYLMATRGYYEPVGSSEYEDLPAMFRALATPEPVVSQIRGSRAKGLAVVSSSGSWRPGALGHTGSSSTSTASGSVAGKSGASNHGLWTYQYYPYQDDACV</sequence>
<protein>
    <submittedName>
        <fullName evidence="2">Uncharacterized protein</fullName>
    </submittedName>
</protein>
<keyword evidence="3" id="KW-1185">Reference proteome</keyword>
<name>A0A136J659_9PEZI</name>
<evidence type="ECO:0000256" key="1">
    <source>
        <dbReference type="SAM" id="MobiDB-lite"/>
    </source>
</evidence>
<feature type="region of interest" description="Disordered" evidence="1">
    <location>
        <begin position="161"/>
        <end position="188"/>
    </location>
</feature>
<dbReference type="InParanoid" id="A0A136J659"/>
<accession>A0A136J659</accession>
<organism evidence="2 3">
    <name type="scientific">Microdochium bolleyi</name>
    <dbReference type="NCBI Taxonomy" id="196109"/>
    <lineage>
        <taxon>Eukaryota</taxon>
        <taxon>Fungi</taxon>
        <taxon>Dikarya</taxon>
        <taxon>Ascomycota</taxon>
        <taxon>Pezizomycotina</taxon>
        <taxon>Sordariomycetes</taxon>
        <taxon>Xylariomycetidae</taxon>
        <taxon>Xylariales</taxon>
        <taxon>Microdochiaceae</taxon>
        <taxon>Microdochium</taxon>
    </lineage>
</organism>